<evidence type="ECO:0000313" key="3">
    <source>
        <dbReference type="EMBL" id="RED85185.1"/>
    </source>
</evidence>
<dbReference type="Gene3D" id="3.40.190.10">
    <property type="entry name" value="Periplasmic binding protein-like II"/>
    <property type="match status" value="2"/>
</dbReference>
<dbReference type="OrthoDB" id="3235892at2"/>
<proteinExistence type="predicted"/>
<dbReference type="EMBL" id="QRDZ01000005">
    <property type="protein sequence ID" value="RED85185.1"/>
    <property type="molecule type" value="Genomic_DNA"/>
</dbReference>
<organism evidence="3 4">
    <name type="scientific">Cohnella phaseoli</name>
    <dbReference type="NCBI Taxonomy" id="456490"/>
    <lineage>
        <taxon>Bacteria</taxon>
        <taxon>Bacillati</taxon>
        <taxon>Bacillota</taxon>
        <taxon>Bacilli</taxon>
        <taxon>Bacillales</taxon>
        <taxon>Paenibacillaceae</taxon>
        <taxon>Cohnella</taxon>
    </lineage>
</organism>
<dbReference type="InterPro" id="IPR006059">
    <property type="entry name" value="SBP"/>
</dbReference>
<dbReference type="RefSeq" id="WP_116060185.1">
    <property type="nucleotide sequence ID" value="NZ_QRDZ01000005.1"/>
</dbReference>
<accession>A0A3D9KFC4</accession>
<dbReference type="SUPFAM" id="SSF53850">
    <property type="entry name" value="Periplasmic binding protein-like II"/>
    <property type="match status" value="1"/>
</dbReference>
<dbReference type="InterPro" id="IPR050490">
    <property type="entry name" value="Bact_solute-bd_prot1"/>
</dbReference>
<protein>
    <submittedName>
        <fullName evidence="3">ABC-type glycerol-3-phosphate transport system substrate-binding protein</fullName>
    </submittedName>
</protein>
<keyword evidence="2" id="KW-0732">Signal</keyword>
<feature type="chain" id="PRO_5039245930" evidence="2">
    <location>
        <begin position="20"/>
        <end position="587"/>
    </location>
</feature>
<dbReference type="AlphaFoldDB" id="A0A3D9KFC4"/>
<evidence type="ECO:0000313" key="4">
    <source>
        <dbReference type="Proteomes" id="UP000256977"/>
    </source>
</evidence>
<dbReference type="PANTHER" id="PTHR43649">
    <property type="entry name" value="ARABINOSE-BINDING PROTEIN-RELATED"/>
    <property type="match status" value="1"/>
</dbReference>
<keyword evidence="4" id="KW-1185">Reference proteome</keyword>
<dbReference type="PANTHER" id="PTHR43649:SF12">
    <property type="entry name" value="DIACETYLCHITOBIOSE BINDING PROTEIN DASA"/>
    <property type="match status" value="1"/>
</dbReference>
<dbReference type="Pfam" id="PF01547">
    <property type="entry name" value="SBP_bac_1"/>
    <property type="match status" value="1"/>
</dbReference>
<feature type="region of interest" description="Disordered" evidence="1">
    <location>
        <begin position="27"/>
        <end position="48"/>
    </location>
</feature>
<sequence>MKNKVGFILLSILLTVALAGCSGGKTEEVKSSAESSTSEPTKGEVEEKPPVKLKIAAFTLNSVPNGIAQDPVSKYIEDKFGITMDITSVGGGDDWPQKLNALIASNDLPDIFLVTDPVKQIPQMIKAGQIRQLDDLLEKHGKNIVSDNSGKAMVELNKQYSTDGKLYTIGMNRGTYDIGTQQLAGHFIRWDLYKQLGYPKLENFDTDLLNVLQQMQNAEPTTKDGKKVYALGGWFADGQGWGDWTLVSPLAFAEGIVGISGGDKLAVADILNNTISPNNMLTDENGLFWRGLKFYNQANRMGILDPDSFSQKADIYEDKLKAGRYLYTGIGWDVDLVNRGFEEAGMPDKGMVALPALNSDTYTLMNMLPAGEAKYAISANCKYPERAMELLDFLASYEGSRIVWNGPEGVNWTMENGKPTPTDEFLARGGEDEFKKETGAGVFHHFVGFASATIDPTTNTPVNLYEWSDKAIEKKIKPVHKDMLAHYGKETLRDLYTSNVKAYKANSLFNLGELPDDLKTYDTNLQAYIYKNEFKLISAKDDDEFNKLKDEFIKGLDQFKMDEIFAYWKAKAEESSVQMAPIYDLLK</sequence>
<gene>
    <name evidence="3" type="ORF">DFP98_105196</name>
</gene>
<reference evidence="3 4" key="1">
    <citation type="submission" date="2018-07" db="EMBL/GenBank/DDBJ databases">
        <title>Genomic Encyclopedia of Type Strains, Phase III (KMG-III): the genomes of soil and plant-associated and newly described type strains.</title>
        <authorList>
            <person name="Whitman W."/>
        </authorList>
    </citation>
    <scope>NUCLEOTIDE SEQUENCE [LARGE SCALE GENOMIC DNA]</scope>
    <source>
        <strain evidence="3 4">CECT 7287</strain>
    </source>
</reference>
<dbReference type="PROSITE" id="PS51257">
    <property type="entry name" value="PROKAR_LIPOPROTEIN"/>
    <property type="match status" value="1"/>
</dbReference>
<comment type="caution">
    <text evidence="3">The sequence shown here is derived from an EMBL/GenBank/DDBJ whole genome shotgun (WGS) entry which is preliminary data.</text>
</comment>
<evidence type="ECO:0000256" key="1">
    <source>
        <dbReference type="SAM" id="MobiDB-lite"/>
    </source>
</evidence>
<dbReference type="Proteomes" id="UP000256977">
    <property type="component" value="Unassembled WGS sequence"/>
</dbReference>
<name>A0A3D9KFC4_9BACL</name>
<feature type="signal peptide" evidence="2">
    <location>
        <begin position="1"/>
        <end position="19"/>
    </location>
</feature>
<evidence type="ECO:0000256" key="2">
    <source>
        <dbReference type="SAM" id="SignalP"/>
    </source>
</evidence>